<organism evidence="4">
    <name type="scientific">Laccaria bicolor (strain S238N-H82 / ATCC MYA-4686)</name>
    <name type="common">Bicoloured deceiver</name>
    <name type="synonym">Laccaria laccata var. bicolor</name>
    <dbReference type="NCBI Taxonomy" id="486041"/>
    <lineage>
        <taxon>Eukaryota</taxon>
        <taxon>Fungi</taxon>
        <taxon>Dikarya</taxon>
        <taxon>Basidiomycota</taxon>
        <taxon>Agaricomycotina</taxon>
        <taxon>Agaricomycetes</taxon>
        <taxon>Agaricomycetidae</taxon>
        <taxon>Agaricales</taxon>
        <taxon>Agaricineae</taxon>
        <taxon>Hydnangiaceae</taxon>
        <taxon>Laccaria</taxon>
    </lineage>
</organism>
<gene>
    <name evidence="3" type="ORF">LACBIDRAFT_319073</name>
</gene>
<dbReference type="RefSeq" id="XP_001879806.1">
    <property type="nucleotide sequence ID" value="XM_001879771.1"/>
</dbReference>
<dbReference type="InParanoid" id="B0D7T4"/>
<dbReference type="KEGG" id="lbc:LACBIDRAFT_319073"/>
<feature type="compositionally biased region" description="Low complexity" evidence="1">
    <location>
        <begin position="72"/>
        <end position="84"/>
    </location>
</feature>
<evidence type="ECO:0000313" key="4">
    <source>
        <dbReference type="Proteomes" id="UP000001194"/>
    </source>
</evidence>
<dbReference type="GeneID" id="6075275"/>
<evidence type="ECO:0000313" key="3">
    <source>
        <dbReference type="EMBL" id="EDR09457.1"/>
    </source>
</evidence>
<dbReference type="AlphaFoldDB" id="B0D7T4"/>
<sequence length="183" mass="20082">MPFALQDPTRLAVDSLDIHRGAIDKTTVTSQCPIRVMPWVKRILLETGIEIQKIGNYNYRCVRRAKEGRVNSSESSTSADSFSSVEGGEDPEASSASDGNDSDSSDDTLQDAPTPGKVLFGKDEAEDPGDEIVFSVQLTKLTGLDCICLDIRRLKGNLRSYKFIYDTIVQRADLCNQVFPGTT</sequence>
<dbReference type="Proteomes" id="UP000001194">
    <property type="component" value="Unassembled WGS sequence"/>
</dbReference>
<keyword evidence="4" id="KW-1185">Reference proteome</keyword>
<protein>
    <submittedName>
        <fullName evidence="3">Predicted protein</fullName>
    </submittedName>
</protein>
<accession>B0D7T4</accession>
<dbReference type="EMBL" id="DS547099">
    <property type="protein sequence ID" value="EDR09457.1"/>
    <property type="molecule type" value="Genomic_DNA"/>
</dbReference>
<proteinExistence type="predicted"/>
<dbReference type="Gene3D" id="3.30.310.80">
    <property type="entry name" value="Kinase associated domain 1, KA1"/>
    <property type="match status" value="1"/>
</dbReference>
<evidence type="ECO:0000259" key="2">
    <source>
        <dbReference type="PROSITE" id="PS50032"/>
    </source>
</evidence>
<feature type="region of interest" description="Disordered" evidence="1">
    <location>
        <begin position="70"/>
        <end position="124"/>
    </location>
</feature>
<dbReference type="PROSITE" id="PS50032">
    <property type="entry name" value="KA1"/>
    <property type="match status" value="1"/>
</dbReference>
<dbReference type="STRING" id="486041.B0D7T4"/>
<dbReference type="OrthoDB" id="193931at2759"/>
<feature type="compositionally biased region" description="Acidic residues" evidence="1">
    <location>
        <begin position="100"/>
        <end position="109"/>
    </location>
</feature>
<dbReference type="InterPro" id="IPR001772">
    <property type="entry name" value="KA1_dom"/>
</dbReference>
<dbReference type="Pfam" id="PF02149">
    <property type="entry name" value="KA1"/>
    <property type="match status" value="1"/>
</dbReference>
<evidence type="ECO:0000256" key="1">
    <source>
        <dbReference type="SAM" id="MobiDB-lite"/>
    </source>
</evidence>
<name>B0D7T4_LACBS</name>
<dbReference type="HOGENOM" id="CLU_126676_0_0_1"/>
<feature type="domain" description="KA1" evidence="2">
    <location>
        <begin position="125"/>
        <end position="174"/>
    </location>
</feature>
<reference evidence="3 4" key="1">
    <citation type="journal article" date="2008" name="Nature">
        <title>The genome of Laccaria bicolor provides insights into mycorrhizal symbiosis.</title>
        <authorList>
            <person name="Martin F."/>
            <person name="Aerts A."/>
            <person name="Ahren D."/>
            <person name="Brun A."/>
            <person name="Danchin E.G.J."/>
            <person name="Duchaussoy F."/>
            <person name="Gibon J."/>
            <person name="Kohler A."/>
            <person name="Lindquist E."/>
            <person name="Pereda V."/>
            <person name="Salamov A."/>
            <person name="Shapiro H.J."/>
            <person name="Wuyts J."/>
            <person name="Blaudez D."/>
            <person name="Buee M."/>
            <person name="Brokstein P."/>
            <person name="Canbaeck B."/>
            <person name="Cohen D."/>
            <person name="Courty P.E."/>
            <person name="Coutinho P.M."/>
            <person name="Delaruelle C."/>
            <person name="Detter J.C."/>
            <person name="Deveau A."/>
            <person name="DiFazio S."/>
            <person name="Duplessis S."/>
            <person name="Fraissinet-Tachet L."/>
            <person name="Lucic E."/>
            <person name="Frey-Klett P."/>
            <person name="Fourrey C."/>
            <person name="Feussner I."/>
            <person name="Gay G."/>
            <person name="Grimwood J."/>
            <person name="Hoegger P.J."/>
            <person name="Jain P."/>
            <person name="Kilaru S."/>
            <person name="Labbe J."/>
            <person name="Lin Y.C."/>
            <person name="Legue V."/>
            <person name="Le Tacon F."/>
            <person name="Marmeisse R."/>
            <person name="Melayah D."/>
            <person name="Montanini B."/>
            <person name="Muratet M."/>
            <person name="Nehls U."/>
            <person name="Niculita-Hirzel H."/>
            <person name="Oudot-Le Secq M.P."/>
            <person name="Peter M."/>
            <person name="Quesneville H."/>
            <person name="Rajashekar B."/>
            <person name="Reich M."/>
            <person name="Rouhier N."/>
            <person name="Schmutz J."/>
            <person name="Yin T."/>
            <person name="Chalot M."/>
            <person name="Henrissat B."/>
            <person name="Kuees U."/>
            <person name="Lucas S."/>
            <person name="Van de Peer Y."/>
            <person name="Podila G.K."/>
            <person name="Polle A."/>
            <person name="Pukkila P.J."/>
            <person name="Richardson P.M."/>
            <person name="Rouze P."/>
            <person name="Sanders I.R."/>
            <person name="Stajich J.E."/>
            <person name="Tunlid A."/>
            <person name="Tuskan G."/>
            <person name="Grigoriev I.V."/>
        </authorList>
    </citation>
    <scope>NUCLEOTIDE SEQUENCE [LARGE SCALE GENOMIC DNA]</scope>
    <source>
        <strain evidence="4">S238N-H82 / ATCC MYA-4686</strain>
    </source>
</reference>